<feature type="compositionally biased region" description="Polar residues" evidence="1">
    <location>
        <begin position="138"/>
        <end position="149"/>
    </location>
</feature>
<dbReference type="EMBL" id="CACSII010000017">
    <property type="protein sequence ID" value="CAA0113404.1"/>
    <property type="molecule type" value="Genomic_DNA"/>
</dbReference>
<gene>
    <name evidence="3" type="ORF">DPBNPPHM_01665</name>
</gene>
<feature type="compositionally biased region" description="Low complexity" evidence="1">
    <location>
        <begin position="66"/>
        <end position="92"/>
    </location>
</feature>
<name>A0A5S9Q6I5_9GAMM</name>
<keyword evidence="2" id="KW-1133">Transmembrane helix</keyword>
<evidence type="ECO:0000313" key="3">
    <source>
        <dbReference type="EMBL" id="CAA0113404.1"/>
    </source>
</evidence>
<feature type="compositionally biased region" description="Basic and acidic residues" evidence="1">
    <location>
        <begin position="164"/>
        <end position="173"/>
    </location>
</feature>
<evidence type="ECO:0000313" key="4">
    <source>
        <dbReference type="Proteomes" id="UP000434580"/>
    </source>
</evidence>
<dbReference type="OrthoDB" id="952847at2"/>
<proteinExistence type="predicted"/>
<evidence type="ECO:0000256" key="1">
    <source>
        <dbReference type="SAM" id="MobiDB-lite"/>
    </source>
</evidence>
<accession>A0A5S9Q6I5</accession>
<keyword evidence="2" id="KW-0472">Membrane</keyword>
<dbReference type="Proteomes" id="UP000434580">
    <property type="component" value="Unassembled WGS sequence"/>
</dbReference>
<feature type="transmembrane region" description="Helical" evidence="2">
    <location>
        <begin position="23"/>
        <end position="44"/>
    </location>
</feature>
<dbReference type="AlphaFoldDB" id="A0A5S9Q6I5"/>
<keyword evidence="2" id="KW-0812">Transmembrane</keyword>
<protein>
    <recommendedName>
        <fullName evidence="5">Transmembrane anchor protein</fullName>
    </recommendedName>
</protein>
<organism evidence="3 4">
    <name type="scientific">BD1-7 clade bacterium</name>
    <dbReference type="NCBI Taxonomy" id="2029982"/>
    <lineage>
        <taxon>Bacteria</taxon>
        <taxon>Pseudomonadati</taxon>
        <taxon>Pseudomonadota</taxon>
        <taxon>Gammaproteobacteria</taxon>
        <taxon>Cellvibrionales</taxon>
        <taxon>Spongiibacteraceae</taxon>
        <taxon>BD1-7 clade</taxon>
    </lineage>
</organism>
<feature type="region of interest" description="Disordered" evidence="1">
    <location>
        <begin position="66"/>
        <end position="184"/>
    </location>
</feature>
<evidence type="ECO:0008006" key="5">
    <source>
        <dbReference type="Google" id="ProtNLM"/>
    </source>
</evidence>
<sequence>MYNANRPNTDDLPSTDRLIKSTALSIVVAIVLLTTVIMPAEYGIDPTGAGRLMGLTQMGDIKQQLADEAAADAAKDASTTAPAKTPATQPQPDTHDHQHTSAEHQHDSGGHDHHLGGHTDAHSHAKTSDQNPEETHQHSAQSITAPTTKNTRDDHGHQHAQNTAHDHGSDTGHSHSQAPAATTETRTVVLAPGEAAEIKLAMKTGQQVNFIWQVDTGHVNFDTHADAPGIRYHGYGKGRQVTKDEGQLTAAFDGKHGWFWRNRSNQTVTVTLKVNGPFSSIDRVL</sequence>
<evidence type="ECO:0000256" key="2">
    <source>
        <dbReference type="SAM" id="Phobius"/>
    </source>
</evidence>
<reference evidence="3 4" key="1">
    <citation type="submission" date="2019-11" db="EMBL/GenBank/DDBJ databases">
        <authorList>
            <person name="Holert J."/>
        </authorList>
    </citation>
    <scope>NUCLEOTIDE SEQUENCE [LARGE SCALE GENOMIC DNA]</scope>
    <source>
        <strain evidence="3">BC5_2</strain>
    </source>
</reference>
<feature type="compositionally biased region" description="Basic and acidic residues" evidence="1">
    <location>
        <begin position="93"/>
        <end position="137"/>
    </location>
</feature>